<reference evidence="1" key="1">
    <citation type="submission" date="2021-03" db="EMBL/GenBank/DDBJ databases">
        <title>Draft genome sequence of rust myrtle Austropuccinia psidii MF-1, a brazilian biotype.</title>
        <authorList>
            <person name="Quecine M.C."/>
            <person name="Pachon D.M.R."/>
            <person name="Bonatelli M.L."/>
            <person name="Correr F.H."/>
            <person name="Franceschini L.M."/>
            <person name="Leite T.F."/>
            <person name="Margarido G.R.A."/>
            <person name="Almeida C.A."/>
            <person name="Ferrarezi J.A."/>
            <person name="Labate C.A."/>
        </authorList>
    </citation>
    <scope>NUCLEOTIDE SEQUENCE</scope>
    <source>
        <strain evidence="1">MF-1</strain>
    </source>
</reference>
<sequence length="133" mass="15206">MYIGMPPYSCPCSLLLSRSPTLRTKTLMPFQDPNALHAKPCAGEASQQFQQFLMLFRAPNSSHANPYTCKSSLQFKQLPMLQKPPKNPETSFCWYRLPMLHIKILTLCRFPTIETIPYAVGGFQQFRCKSLCL</sequence>
<dbReference type="Proteomes" id="UP000765509">
    <property type="component" value="Unassembled WGS sequence"/>
</dbReference>
<gene>
    <name evidence="1" type="ORF">O181_005034</name>
</gene>
<evidence type="ECO:0000313" key="2">
    <source>
        <dbReference type="Proteomes" id="UP000765509"/>
    </source>
</evidence>
<protein>
    <submittedName>
        <fullName evidence="1">Uncharacterized protein</fullName>
    </submittedName>
</protein>
<keyword evidence="2" id="KW-1185">Reference proteome</keyword>
<dbReference type="EMBL" id="AVOT02001012">
    <property type="protein sequence ID" value="MBW0465319.1"/>
    <property type="molecule type" value="Genomic_DNA"/>
</dbReference>
<proteinExistence type="predicted"/>
<comment type="caution">
    <text evidence="1">The sequence shown here is derived from an EMBL/GenBank/DDBJ whole genome shotgun (WGS) entry which is preliminary data.</text>
</comment>
<name>A0A9Q3BHD1_9BASI</name>
<evidence type="ECO:0000313" key="1">
    <source>
        <dbReference type="EMBL" id="MBW0465319.1"/>
    </source>
</evidence>
<accession>A0A9Q3BHD1</accession>
<organism evidence="1 2">
    <name type="scientific">Austropuccinia psidii MF-1</name>
    <dbReference type="NCBI Taxonomy" id="1389203"/>
    <lineage>
        <taxon>Eukaryota</taxon>
        <taxon>Fungi</taxon>
        <taxon>Dikarya</taxon>
        <taxon>Basidiomycota</taxon>
        <taxon>Pucciniomycotina</taxon>
        <taxon>Pucciniomycetes</taxon>
        <taxon>Pucciniales</taxon>
        <taxon>Sphaerophragmiaceae</taxon>
        <taxon>Austropuccinia</taxon>
    </lineage>
</organism>
<dbReference type="AlphaFoldDB" id="A0A9Q3BHD1"/>